<name>A0A9Q8PCG1_PASFU</name>
<evidence type="ECO:0000313" key="2">
    <source>
        <dbReference type="Proteomes" id="UP000756132"/>
    </source>
</evidence>
<accession>A0A9Q8PCG1</accession>
<dbReference type="EMBL" id="CP090169">
    <property type="protein sequence ID" value="UJO19923.1"/>
    <property type="molecule type" value="Genomic_DNA"/>
</dbReference>
<protein>
    <submittedName>
        <fullName evidence="1">Uncharacterized protein</fullName>
    </submittedName>
</protein>
<evidence type="ECO:0000313" key="1">
    <source>
        <dbReference type="EMBL" id="UJO19923.1"/>
    </source>
</evidence>
<dbReference type="AlphaFoldDB" id="A0A9Q8PCG1"/>
<dbReference type="RefSeq" id="XP_047764289.1">
    <property type="nucleotide sequence ID" value="XM_047909371.1"/>
</dbReference>
<dbReference type="GeneID" id="71990101"/>
<sequence length="623" mass="67608">MADTIIQRLNDNVNATTNDSAVALDERLFDEAELIVTQSLPAETRLQLVSSLSSLLLNLQQDPTPAVNLLLKLVEPFSFSHVLQLGNVPFTEGLAVGEHMVAFNRLILALLSKASHNAADAATLAGMLDTVLALVRLWLCTRDTGITNQSHQILLDLLAVDQQREDTDAHVPTGGQGLFWKRIFGDRDVYRTFFEACSLTGPSLLKLNKSQRTLAQARLMEWLPKVAAMDWNAASKSHHPEIEAEYKVNGGLLDLAATHMVDTKDDVLMHQVLINFYSDILRATKPTVRLAGSPGDSAGLRYLVTQGVHAGTAAIYVQLPGVQLDPLEAMFLYGPAAHYIATYASEYPDHFLASQMPKQALDRLGVALDLSAAKWAHSDSPKHDLHLLASLPRKALLATTGTAGWRASPLSLLPSKATNPDVLNTLAAVFHGPARDVIFRPGTTLEQEPTTIEEASQARALYYHYIASNNRFWEDITRHADTVALKDLALAAINCLTAVVTANWNDSETETTTLPTTLATPPSGHLAILSPPALEYALPYLLKPPQTFANIVGGRGDAESSAYKIAAAKFDSLKAFQVRLVTQVEQSPGQGYEDILATINKRLAEGPLSKEGEVGGQVGTMEL</sequence>
<dbReference type="OrthoDB" id="4538483at2759"/>
<proteinExistence type="predicted"/>
<dbReference type="KEGG" id="ffu:CLAFUR5_10223"/>
<reference evidence="1" key="1">
    <citation type="submission" date="2021-12" db="EMBL/GenBank/DDBJ databases">
        <authorList>
            <person name="Zaccaron A."/>
            <person name="Stergiopoulos I."/>
        </authorList>
    </citation>
    <scope>NUCLEOTIDE SEQUENCE</scope>
    <source>
        <strain evidence="1">Race5_Kim</strain>
    </source>
</reference>
<gene>
    <name evidence="1" type="ORF">CLAFUR5_10223</name>
</gene>
<dbReference type="Proteomes" id="UP000756132">
    <property type="component" value="Chromosome 7"/>
</dbReference>
<reference evidence="1" key="2">
    <citation type="journal article" date="2022" name="Microb. Genom.">
        <title>A chromosome-scale genome assembly of the tomato pathogen Cladosporium fulvum reveals a compartmentalized genome architecture and the presence of a dispensable chromosome.</title>
        <authorList>
            <person name="Zaccaron A.Z."/>
            <person name="Chen L.H."/>
            <person name="Samaras A."/>
            <person name="Stergiopoulos I."/>
        </authorList>
    </citation>
    <scope>NUCLEOTIDE SEQUENCE</scope>
    <source>
        <strain evidence="1">Race5_Kim</strain>
    </source>
</reference>
<keyword evidence="2" id="KW-1185">Reference proteome</keyword>
<organism evidence="1 2">
    <name type="scientific">Passalora fulva</name>
    <name type="common">Tomato leaf mold</name>
    <name type="synonym">Cladosporium fulvum</name>
    <dbReference type="NCBI Taxonomy" id="5499"/>
    <lineage>
        <taxon>Eukaryota</taxon>
        <taxon>Fungi</taxon>
        <taxon>Dikarya</taxon>
        <taxon>Ascomycota</taxon>
        <taxon>Pezizomycotina</taxon>
        <taxon>Dothideomycetes</taxon>
        <taxon>Dothideomycetidae</taxon>
        <taxon>Mycosphaerellales</taxon>
        <taxon>Mycosphaerellaceae</taxon>
        <taxon>Fulvia</taxon>
    </lineage>
</organism>